<dbReference type="PANTHER" id="PTHR42852:SF17">
    <property type="entry name" value="THIOREDOXIN-LIKE PROTEIN HI_1115"/>
    <property type="match status" value="1"/>
</dbReference>
<comment type="caution">
    <text evidence="3">The sequence shown here is derived from an EMBL/GenBank/DDBJ whole genome shotgun (WGS) entry which is preliminary data.</text>
</comment>
<gene>
    <name evidence="3" type="ORF">J7I43_08495</name>
</gene>
<dbReference type="RefSeq" id="WP_209145245.1">
    <property type="nucleotide sequence ID" value="NZ_JAGHKP010000002.1"/>
</dbReference>
<dbReference type="InterPro" id="IPR013740">
    <property type="entry name" value="Redoxin"/>
</dbReference>
<evidence type="ECO:0000313" key="4">
    <source>
        <dbReference type="Proteomes" id="UP000679126"/>
    </source>
</evidence>
<sequence>MVTINKILVLLLLPLFAGAQQRVTIQPAMPERGQTVTVTFDPSVPGSPIPANASSVTLNFTYSNFYDLPWKIKMDKKDGKWTTSFKLAKFAAFATFTLISGDSVEKPGPGKHYEVPVYENGKPVENGNLYKGYSLGAQLGKSPVLAASQAAQYEKELALYPDNYEAKVRLLHYKMSISEGKEKEKYYKQAHKVIADRFYKAPTVMGNVNKVTMAYLILGERSRVDSIYKVVRERYPDTGIGRDLRASAISQEPDTTRRIALLEAALKAETPQNTSEFSAMHEQLFDLYAARKNEAKVRYHAAKITLDTTNPYLPNTYKSMAQTLLDNNVAPDLARGYAEKALAMADRFPAGIIRHFPETGHIYPAVDDSTRRAVTAKAKANMLSMLGLLSMKAGDTQDAAAKMKEALQTNTDKETLDNVGTFYQLAGMQEELKALNALREKELAAKIAAQRVNRPAPSLAAFVDMKGKPLNVESLKNKVVLIDFWATWCIPCMQEMPYIQRLYDQYKNNPDVAFMIVNSGARNTLADAQGWSGNKKYSFPVYYNTDPEVGDKFKFTIIPATYIIDKKGNIQFGNIGFEGPEVETKLRLQLEQVLQD</sequence>
<name>A0ABS3YC50_9BACT</name>
<dbReference type="PROSITE" id="PS51352">
    <property type="entry name" value="THIOREDOXIN_2"/>
    <property type="match status" value="1"/>
</dbReference>
<dbReference type="InterPro" id="IPR011990">
    <property type="entry name" value="TPR-like_helical_dom_sf"/>
</dbReference>
<evidence type="ECO:0000313" key="3">
    <source>
        <dbReference type="EMBL" id="MBO9152247.1"/>
    </source>
</evidence>
<feature type="domain" description="Thioredoxin" evidence="2">
    <location>
        <begin position="450"/>
        <end position="595"/>
    </location>
</feature>
<dbReference type="InterPro" id="IPR036249">
    <property type="entry name" value="Thioredoxin-like_sf"/>
</dbReference>
<dbReference type="InterPro" id="IPR050553">
    <property type="entry name" value="Thioredoxin_ResA/DsbE_sf"/>
</dbReference>
<organism evidence="3 4">
    <name type="scientific">Chitinophaga chungangae</name>
    <dbReference type="NCBI Taxonomy" id="2821488"/>
    <lineage>
        <taxon>Bacteria</taxon>
        <taxon>Pseudomonadati</taxon>
        <taxon>Bacteroidota</taxon>
        <taxon>Chitinophagia</taxon>
        <taxon>Chitinophagales</taxon>
        <taxon>Chitinophagaceae</taxon>
        <taxon>Chitinophaga</taxon>
    </lineage>
</organism>
<keyword evidence="4" id="KW-1185">Reference proteome</keyword>
<accession>A0ABS3YC50</accession>
<dbReference type="EMBL" id="JAGHKP010000002">
    <property type="protein sequence ID" value="MBO9152247.1"/>
    <property type="molecule type" value="Genomic_DNA"/>
</dbReference>
<reference evidence="4" key="1">
    <citation type="submission" date="2021-03" db="EMBL/GenBank/DDBJ databases">
        <title>Assistant Professor.</title>
        <authorList>
            <person name="Huq M.A."/>
        </authorList>
    </citation>
    <scope>NUCLEOTIDE SEQUENCE [LARGE SCALE GENOMIC DNA]</scope>
    <source>
        <strain evidence="4">MAH-28</strain>
    </source>
</reference>
<dbReference type="Gene3D" id="1.25.40.10">
    <property type="entry name" value="Tetratricopeptide repeat domain"/>
    <property type="match status" value="1"/>
</dbReference>
<keyword evidence="1" id="KW-0732">Signal</keyword>
<proteinExistence type="predicted"/>
<dbReference type="Gene3D" id="3.40.30.10">
    <property type="entry name" value="Glutaredoxin"/>
    <property type="match status" value="1"/>
</dbReference>
<dbReference type="SUPFAM" id="SSF52833">
    <property type="entry name" value="Thioredoxin-like"/>
    <property type="match status" value="1"/>
</dbReference>
<evidence type="ECO:0000256" key="1">
    <source>
        <dbReference type="SAM" id="SignalP"/>
    </source>
</evidence>
<dbReference type="CDD" id="cd02966">
    <property type="entry name" value="TlpA_like_family"/>
    <property type="match status" value="1"/>
</dbReference>
<evidence type="ECO:0000259" key="2">
    <source>
        <dbReference type="PROSITE" id="PS51352"/>
    </source>
</evidence>
<protein>
    <submittedName>
        <fullName evidence="3">Redoxin domain-containing protein</fullName>
    </submittedName>
</protein>
<dbReference type="Pfam" id="PF08534">
    <property type="entry name" value="Redoxin"/>
    <property type="match status" value="1"/>
</dbReference>
<feature type="chain" id="PRO_5046581620" evidence="1">
    <location>
        <begin position="20"/>
        <end position="596"/>
    </location>
</feature>
<dbReference type="Proteomes" id="UP000679126">
    <property type="component" value="Unassembled WGS sequence"/>
</dbReference>
<dbReference type="PANTHER" id="PTHR42852">
    <property type="entry name" value="THIOL:DISULFIDE INTERCHANGE PROTEIN DSBE"/>
    <property type="match status" value="1"/>
</dbReference>
<dbReference type="InterPro" id="IPR013766">
    <property type="entry name" value="Thioredoxin_domain"/>
</dbReference>
<feature type="signal peptide" evidence="1">
    <location>
        <begin position="1"/>
        <end position="19"/>
    </location>
</feature>